<evidence type="ECO:0000313" key="4">
    <source>
        <dbReference type="EMBL" id="KHE74614.1"/>
    </source>
</evidence>
<evidence type="ECO:0000259" key="3">
    <source>
        <dbReference type="PROSITE" id="PS51462"/>
    </source>
</evidence>
<dbReference type="SUPFAM" id="SSF55811">
    <property type="entry name" value="Nudix"/>
    <property type="match status" value="1"/>
</dbReference>
<protein>
    <submittedName>
        <fullName evidence="4">DNA mismatch repair protein MutT</fullName>
    </submittedName>
</protein>
<gene>
    <name evidence="4" type="ORF">AS25_06805</name>
</gene>
<dbReference type="EMBL" id="JROM01000021">
    <property type="protein sequence ID" value="KHE74614.1"/>
    <property type="molecule type" value="Genomic_DNA"/>
</dbReference>
<accession>A0A0B0DH67</accession>
<name>A0A0B0DH67_9MICC</name>
<proteinExistence type="predicted"/>
<comment type="caution">
    <text evidence="4">The sequence shown here is derived from an EMBL/GenBank/DDBJ whole genome shotgun (WGS) entry which is preliminary data.</text>
</comment>
<dbReference type="Proteomes" id="UP000030664">
    <property type="component" value="Unassembled WGS sequence"/>
</dbReference>
<feature type="domain" description="Nudix hydrolase" evidence="3">
    <location>
        <begin position="19"/>
        <end position="148"/>
    </location>
</feature>
<dbReference type="STRING" id="223184.AS25_06805"/>
<dbReference type="InterPro" id="IPR015797">
    <property type="entry name" value="NUDIX_hydrolase-like_dom_sf"/>
</dbReference>
<reference evidence="4 5" key="1">
    <citation type="submission" date="2014-09" db="EMBL/GenBank/DDBJ databases">
        <title>High-quality draft genome sequence of Kocuria marina SO9-6, an actinobacterium isolated from a copper mine.</title>
        <authorList>
            <person name="Castro D.B."/>
            <person name="Pereira L.B."/>
            <person name="Silva M.V."/>
            <person name="Silva B.P."/>
            <person name="Zanardi B.R."/>
            <person name="Carlos C."/>
            <person name="Belgini D.R."/>
            <person name="Limache E.G."/>
            <person name="Lacerda G.V."/>
            <person name="Nery M.B."/>
            <person name="Gomes M.B."/>
            <person name="Souza S."/>
            <person name="Silva T.M."/>
            <person name="Rodrigues V.D."/>
            <person name="Paulino L.C."/>
            <person name="Vicentini R."/>
            <person name="Ferraz L.F."/>
            <person name="Ottoboni L.M."/>
        </authorList>
    </citation>
    <scope>NUCLEOTIDE SEQUENCE [LARGE SCALE GENOMIC DNA]</scope>
    <source>
        <strain evidence="4 5">SO9-6</strain>
    </source>
</reference>
<dbReference type="GO" id="GO:0016787">
    <property type="term" value="F:hydrolase activity"/>
    <property type="evidence" value="ECO:0007669"/>
    <property type="project" value="UniProtKB-KW"/>
</dbReference>
<dbReference type="InterPro" id="IPR000086">
    <property type="entry name" value="NUDIX_hydrolase_dom"/>
</dbReference>
<dbReference type="AlphaFoldDB" id="A0A0B0DH67"/>
<evidence type="ECO:0000256" key="2">
    <source>
        <dbReference type="ARBA" id="ARBA00022801"/>
    </source>
</evidence>
<organism evidence="4 5">
    <name type="scientific">Kocuria marina</name>
    <dbReference type="NCBI Taxonomy" id="223184"/>
    <lineage>
        <taxon>Bacteria</taxon>
        <taxon>Bacillati</taxon>
        <taxon>Actinomycetota</taxon>
        <taxon>Actinomycetes</taxon>
        <taxon>Micrococcales</taxon>
        <taxon>Micrococcaceae</taxon>
        <taxon>Kocuria</taxon>
    </lineage>
</organism>
<dbReference type="eggNOG" id="COG1051">
    <property type="taxonomic scope" value="Bacteria"/>
</dbReference>
<dbReference type="RefSeq" id="WP_035963934.1">
    <property type="nucleotide sequence ID" value="NZ_JROM01000021.1"/>
</dbReference>
<dbReference type="PANTHER" id="PTHR43046:SF16">
    <property type="entry name" value="ADP-RIBOSE PYROPHOSPHATASE YJHB-RELATED"/>
    <property type="match status" value="1"/>
</dbReference>
<dbReference type="PANTHER" id="PTHR43046">
    <property type="entry name" value="GDP-MANNOSE MANNOSYL HYDROLASE"/>
    <property type="match status" value="1"/>
</dbReference>
<dbReference type="Pfam" id="PF00293">
    <property type="entry name" value="NUDIX"/>
    <property type="match status" value="1"/>
</dbReference>
<comment type="cofactor">
    <cofactor evidence="1">
        <name>Mg(2+)</name>
        <dbReference type="ChEBI" id="CHEBI:18420"/>
    </cofactor>
</comment>
<keyword evidence="2" id="KW-0378">Hydrolase</keyword>
<dbReference type="PROSITE" id="PS51462">
    <property type="entry name" value="NUDIX"/>
    <property type="match status" value="1"/>
</dbReference>
<dbReference type="Gene3D" id="3.90.79.10">
    <property type="entry name" value="Nucleoside Triphosphate Pyrophosphohydrolase"/>
    <property type="match status" value="1"/>
</dbReference>
<sequence length="155" mass="17154">MPVPEFIAHLRRKIDHDLLWVPGCTAVVLHEGRVLLGRRADNGNWGLITGIVEPGEDPGVAARRECLEETGVEVTVDDLVRVKAGDVVEFPNGDRCQFLDHTFLCSYVSGEARVADDESLQVGWYSLDDLPPMPEHQAERLRAALAFTGRTGFEC</sequence>
<evidence type="ECO:0000313" key="5">
    <source>
        <dbReference type="Proteomes" id="UP000030664"/>
    </source>
</evidence>
<evidence type="ECO:0000256" key="1">
    <source>
        <dbReference type="ARBA" id="ARBA00001946"/>
    </source>
</evidence>
<dbReference type="CDD" id="cd18879">
    <property type="entry name" value="NUDIX_Hydrolase"/>
    <property type="match status" value="1"/>
</dbReference>